<evidence type="ECO:0000256" key="7">
    <source>
        <dbReference type="SAM" id="Coils"/>
    </source>
</evidence>
<evidence type="ECO:0000256" key="5">
    <source>
        <dbReference type="ARBA" id="ARBA00022777"/>
    </source>
</evidence>
<organism evidence="10 11">
    <name type="scientific">Sulfurihydrogenibium yellowstonense SS-5</name>
    <dbReference type="NCBI Taxonomy" id="432331"/>
    <lineage>
        <taxon>Bacteria</taxon>
        <taxon>Pseudomonadati</taxon>
        <taxon>Aquificota</taxon>
        <taxon>Aquificia</taxon>
        <taxon>Aquificales</taxon>
        <taxon>Hydrogenothermaceae</taxon>
        <taxon>Sulfurihydrogenibium</taxon>
    </lineage>
</organism>
<dbReference type="InterPro" id="IPR004358">
    <property type="entry name" value="Sig_transdc_His_kin-like_C"/>
</dbReference>
<sequence>MNKFHLDEFQTVRIKITILLTFIISLIAVILSYSIYLSYENQKLVEIEDDIKLKLIQVIDAIDKDISQIFKLSMEENTFICLYNLTDYQKLCINNLNNFHIEKKSINPENIKIFEGRNQSGSLILYGYKYKSQKEYFIVIGKDESYLKNDLEKLKKSIFYSIALVIMLSGFLAYSVSGRLLEPIKKNKENLENVLNIISHDLRTPITIIKTNFYLMKAKKFHNIENNINQIEKNLDYIQNILANVEALKSVDKKEIEEININHLVKDVLAKFENKIQEKNLRIVFSEKDQINIIANYVDMEVCFSNLIENAIKYNEKNGIIEVEFDKSKIKIKNTGKSINKPEKIFEKFYREDSAGTTEGLGLGLSIVKKICEKYGFKISYSFRDNMNNFIIKFR</sequence>
<evidence type="ECO:0000256" key="6">
    <source>
        <dbReference type="ARBA" id="ARBA00023012"/>
    </source>
</evidence>
<reference evidence="10 11" key="1">
    <citation type="submission" date="2009-04" db="EMBL/GenBank/DDBJ databases">
        <authorList>
            <person name="Reysenbach A.-L."/>
            <person name="Heidelberg J.F."/>
            <person name="Nelson W.C."/>
        </authorList>
    </citation>
    <scope>NUCLEOTIDE SEQUENCE [LARGE SCALE GENOMIC DNA]</scope>
    <source>
        <strain evidence="10 11">SS-5</strain>
    </source>
</reference>
<proteinExistence type="predicted"/>
<keyword evidence="5 10" id="KW-0418">Kinase</keyword>
<dbReference type="SUPFAM" id="SSF47384">
    <property type="entry name" value="Homodimeric domain of signal transducing histidine kinase"/>
    <property type="match status" value="1"/>
</dbReference>
<keyword evidence="6" id="KW-0902">Two-component regulatory system</keyword>
<feature type="domain" description="Histidine kinase" evidence="9">
    <location>
        <begin position="197"/>
        <end position="395"/>
    </location>
</feature>
<accession>C4FI83</accession>
<dbReference type="InterPro" id="IPR003661">
    <property type="entry name" value="HisK_dim/P_dom"/>
</dbReference>
<comment type="catalytic activity">
    <reaction evidence="1">
        <text>ATP + protein L-histidine = ADP + protein N-phospho-L-histidine.</text>
        <dbReference type="EC" id="2.7.13.3"/>
    </reaction>
</comment>
<keyword evidence="8" id="KW-1133">Transmembrane helix</keyword>
<evidence type="ECO:0000313" key="11">
    <source>
        <dbReference type="Proteomes" id="UP000005540"/>
    </source>
</evidence>
<dbReference type="CDD" id="cd00075">
    <property type="entry name" value="HATPase"/>
    <property type="match status" value="1"/>
</dbReference>
<dbReference type="InterPro" id="IPR036890">
    <property type="entry name" value="HATPase_C_sf"/>
</dbReference>
<dbReference type="GO" id="GO:0016036">
    <property type="term" value="P:cellular response to phosphate starvation"/>
    <property type="evidence" value="ECO:0007669"/>
    <property type="project" value="TreeGrafter"/>
</dbReference>
<dbReference type="Pfam" id="PF00512">
    <property type="entry name" value="HisKA"/>
    <property type="match status" value="1"/>
</dbReference>
<evidence type="ECO:0000313" key="10">
    <source>
        <dbReference type="EMBL" id="EEP61206.1"/>
    </source>
</evidence>
<name>C4FI83_9AQUI</name>
<feature type="transmembrane region" description="Helical" evidence="8">
    <location>
        <begin position="158"/>
        <end position="176"/>
    </location>
</feature>
<evidence type="ECO:0000259" key="9">
    <source>
        <dbReference type="PROSITE" id="PS50109"/>
    </source>
</evidence>
<dbReference type="PRINTS" id="PR00344">
    <property type="entry name" value="BCTRLSENSOR"/>
</dbReference>
<dbReference type="InterPro" id="IPR050351">
    <property type="entry name" value="BphY/WalK/GraS-like"/>
</dbReference>
<comment type="caution">
    <text evidence="10">The sequence shown here is derived from an EMBL/GenBank/DDBJ whole genome shotgun (WGS) entry which is preliminary data.</text>
</comment>
<keyword evidence="7" id="KW-0175">Coiled coil</keyword>
<evidence type="ECO:0000256" key="4">
    <source>
        <dbReference type="ARBA" id="ARBA00022679"/>
    </source>
</evidence>
<dbReference type="Proteomes" id="UP000005540">
    <property type="component" value="Unassembled WGS sequence"/>
</dbReference>
<dbReference type="Gene3D" id="3.30.565.10">
    <property type="entry name" value="Histidine kinase-like ATPase, C-terminal domain"/>
    <property type="match status" value="1"/>
</dbReference>
<dbReference type="InterPro" id="IPR003594">
    <property type="entry name" value="HATPase_dom"/>
</dbReference>
<evidence type="ECO:0000256" key="1">
    <source>
        <dbReference type="ARBA" id="ARBA00000085"/>
    </source>
</evidence>
<dbReference type="GO" id="GO:0004721">
    <property type="term" value="F:phosphoprotein phosphatase activity"/>
    <property type="evidence" value="ECO:0007669"/>
    <property type="project" value="TreeGrafter"/>
</dbReference>
<evidence type="ECO:0000256" key="8">
    <source>
        <dbReference type="SAM" id="Phobius"/>
    </source>
</evidence>
<keyword evidence="3" id="KW-0597">Phosphoprotein</keyword>
<dbReference type="Gene3D" id="1.10.287.130">
    <property type="match status" value="1"/>
</dbReference>
<dbReference type="GO" id="GO:0000155">
    <property type="term" value="F:phosphorelay sensor kinase activity"/>
    <property type="evidence" value="ECO:0007669"/>
    <property type="project" value="InterPro"/>
</dbReference>
<dbReference type="Pfam" id="PF02518">
    <property type="entry name" value="HATPase_c"/>
    <property type="match status" value="1"/>
</dbReference>
<evidence type="ECO:0000256" key="2">
    <source>
        <dbReference type="ARBA" id="ARBA00012438"/>
    </source>
</evidence>
<keyword evidence="8" id="KW-0472">Membrane</keyword>
<dbReference type="InterPro" id="IPR005467">
    <property type="entry name" value="His_kinase_dom"/>
</dbReference>
<dbReference type="InterPro" id="IPR036097">
    <property type="entry name" value="HisK_dim/P_sf"/>
</dbReference>
<dbReference type="SMART" id="SM00387">
    <property type="entry name" value="HATPase_c"/>
    <property type="match status" value="1"/>
</dbReference>
<feature type="transmembrane region" description="Helical" evidence="8">
    <location>
        <begin position="12"/>
        <end position="36"/>
    </location>
</feature>
<feature type="coiled-coil region" evidence="7">
    <location>
        <begin position="228"/>
        <end position="289"/>
    </location>
</feature>
<dbReference type="EMBL" id="ABZS01000016">
    <property type="protein sequence ID" value="EEP61206.1"/>
    <property type="molecule type" value="Genomic_DNA"/>
</dbReference>
<protein>
    <recommendedName>
        <fullName evidence="2">histidine kinase</fullName>
        <ecNumber evidence="2">2.7.13.3</ecNumber>
    </recommendedName>
</protein>
<dbReference type="PANTHER" id="PTHR45453">
    <property type="entry name" value="PHOSPHATE REGULON SENSOR PROTEIN PHOR"/>
    <property type="match status" value="1"/>
</dbReference>
<keyword evidence="8" id="KW-0812">Transmembrane</keyword>
<dbReference type="SUPFAM" id="SSF55874">
    <property type="entry name" value="ATPase domain of HSP90 chaperone/DNA topoisomerase II/histidine kinase"/>
    <property type="match status" value="1"/>
</dbReference>
<evidence type="ECO:0000256" key="3">
    <source>
        <dbReference type="ARBA" id="ARBA00022553"/>
    </source>
</evidence>
<dbReference type="GO" id="GO:0005886">
    <property type="term" value="C:plasma membrane"/>
    <property type="evidence" value="ECO:0007669"/>
    <property type="project" value="TreeGrafter"/>
</dbReference>
<gene>
    <name evidence="10" type="ORF">SULYE_0267</name>
</gene>
<dbReference type="CDD" id="cd00082">
    <property type="entry name" value="HisKA"/>
    <property type="match status" value="1"/>
</dbReference>
<dbReference type="EC" id="2.7.13.3" evidence="2"/>
<keyword evidence="11" id="KW-1185">Reference proteome</keyword>
<dbReference type="PROSITE" id="PS50109">
    <property type="entry name" value="HIS_KIN"/>
    <property type="match status" value="1"/>
</dbReference>
<dbReference type="AlphaFoldDB" id="C4FI83"/>
<dbReference type="PANTHER" id="PTHR45453:SF1">
    <property type="entry name" value="PHOSPHATE REGULON SENSOR PROTEIN PHOR"/>
    <property type="match status" value="1"/>
</dbReference>
<keyword evidence="4" id="KW-0808">Transferase</keyword>